<evidence type="ECO:0000313" key="4">
    <source>
        <dbReference type="Proteomes" id="UP001445335"/>
    </source>
</evidence>
<dbReference type="GO" id="GO:0030170">
    <property type="term" value="F:pyridoxal phosphate binding"/>
    <property type="evidence" value="ECO:0007669"/>
    <property type="project" value="UniProtKB-UniRule"/>
</dbReference>
<evidence type="ECO:0000313" key="3">
    <source>
        <dbReference type="EMBL" id="KAK9845727.1"/>
    </source>
</evidence>
<evidence type="ECO:0000256" key="1">
    <source>
        <dbReference type="ARBA" id="ARBA00022898"/>
    </source>
</evidence>
<comment type="function">
    <text evidence="2">Pyridoxal 5'-phosphate (PLP)-binding protein, which may be involved in intracellular homeostatic regulation of pyridoxal 5'-phosphate (PLP), the active form of vitamin B6.</text>
</comment>
<accession>A0AAW1SIS6</accession>
<evidence type="ECO:0000256" key="2">
    <source>
        <dbReference type="HAMAP-Rule" id="MF_03225"/>
    </source>
</evidence>
<dbReference type="NCBIfam" id="TIGR00044">
    <property type="entry name" value="YggS family pyridoxal phosphate-dependent enzyme"/>
    <property type="match status" value="1"/>
</dbReference>
<reference evidence="3 4" key="1">
    <citation type="journal article" date="2024" name="Nat. Commun.">
        <title>Phylogenomics reveals the evolutionary origins of lichenization in chlorophyte algae.</title>
        <authorList>
            <person name="Puginier C."/>
            <person name="Libourel C."/>
            <person name="Otte J."/>
            <person name="Skaloud P."/>
            <person name="Haon M."/>
            <person name="Grisel S."/>
            <person name="Petersen M."/>
            <person name="Berrin J.G."/>
            <person name="Delaux P.M."/>
            <person name="Dal Grande F."/>
            <person name="Keller J."/>
        </authorList>
    </citation>
    <scope>NUCLEOTIDE SEQUENCE [LARGE SCALE GENOMIC DNA]</scope>
    <source>
        <strain evidence="3 4">SAG 245.80</strain>
    </source>
</reference>
<protein>
    <recommendedName>
        <fullName evidence="2">Pyridoxal phosphate homeostasis protein</fullName>
        <shortName evidence="2">PLP homeostasis protein</shortName>
    </recommendedName>
</protein>
<gene>
    <name evidence="3" type="ORF">WJX81_000672</name>
</gene>
<sequence length="400" mass="42309">MDAPHGLADAMSAAAADDASGAVALDDEAVAEYVAAALAPFLADPPARLAPGHAPFDLEGFLALERGRGDASDAQHIAHKAVFDATVEALLAELAPKPSLLGLRRSPRPAAEAAAAAATRVRAWAAERCDEDVDALLLEAAEQDEVEWRVTPEDVASMRECVADELWDDVLADTDVVARINIAAQMAGRPPARLVAVSKTKPVEALREAYDAGQKVLGENYVQELLDKASQLPDDIQWHFIGHLQSNKAKALIEGVPNLAMVETVDSMKLANKLDAAVGGSGRPPLPVLVQVNTSGEESKYGVAPGEATALARHVAGECSHLRLAGLMTIGQPDYSSRPENFECLRRCRGDVAAVLSLREDDLELSMGMSGDFEQAVEMGSSSVRIGSTIFGARDYSKAS</sequence>
<dbReference type="SUPFAM" id="SSF51419">
    <property type="entry name" value="PLP-binding barrel"/>
    <property type="match status" value="1"/>
</dbReference>
<comment type="similarity">
    <text evidence="2">Belongs to the pyridoxal phosphate-binding protein YggS/PROSC family.</text>
</comment>
<dbReference type="Proteomes" id="UP001445335">
    <property type="component" value="Unassembled WGS sequence"/>
</dbReference>
<dbReference type="EMBL" id="JALJOU010000002">
    <property type="protein sequence ID" value="KAK9845727.1"/>
    <property type="molecule type" value="Genomic_DNA"/>
</dbReference>
<comment type="caution">
    <text evidence="3">The sequence shown here is derived from an EMBL/GenBank/DDBJ whole genome shotgun (WGS) entry which is preliminary data.</text>
</comment>
<feature type="modified residue" description="N6-(pyridoxal phosphate)lysine" evidence="2">
    <location>
        <position position="199"/>
    </location>
</feature>
<dbReference type="FunFam" id="3.20.20.10:FF:000014">
    <property type="entry name" value="Pyridoxal phosphate homeostasis protein"/>
    <property type="match status" value="1"/>
</dbReference>
<name>A0AAW1SIS6_9CHLO</name>
<dbReference type="InterPro" id="IPR029066">
    <property type="entry name" value="PLP-binding_barrel"/>
</dbReference>
<dbReference type="Gene3D" id="3.20.20.10">
    <property type="entry name" value="Alanine racemase"/>
    <property type="match status" value="1"/>
</dbReference>
<dbReference type="PANTHER" id="PTHR10146">
    <property type="entry name" value="PROLINE SYNTHETASE CO-TRANSCRIBED BACTERIAL HOMOLOG PROTEIN"/>
    <property type="match status" value="1"/>
</dbReference>
<dbReference type="HAMAP" id="MF_02087">
    <property type="entry name" value="PLP_homeostasis"/>
    <property type="match status" value="1"/>
</dbReference>
<keyword evidence="1 2" id="KW-0663">Pyridoxal phosphate</keyword>
<dbReference type="CDD" id="cd06822">
    <property type="entry name" value="PLPDE_III_YBL036c_euk"/>
    <property type="match status" value="1"/>
</dbReference>
<dbReference type="AlphaFoldDB" id="A0AAW1SIS6"/>
<dbReference type="PROSITE" id="PS01211">
    <property type="entry name" value="UPF0001"/>
    <property type="match status" value="1"/>
</dbReference>
<keyword evidence="4" id="KW-1185">Reference proteome</keyword>
<proteinExistence type="inferred from homology"/>
<organism evidence="3 4">
    <name type="scientific">Elliptochloris bilobata</name>
    <dbReference type="NCBI Taxonomy" id="381761"/>
    <lineage>
        <taxon>Eukaryota</taxon>
        <taxon>Viridiplantae</taxon>
        <taxon>Chlorophyta</taxon>
        <taxon>core chlorophytes</taxon>
        <taxon>Trebouxiophyceae</taxon>
        <taxon>Trebouxiophyceae incertae sedis</taxon>
        <taxon>Elliptochloris clade</taxon>
        <taxon>Elliptochloris</taxon>
    </lineage>
</organism>
<dbReference type="InterPro" id="IPR011078">
    <property type="entry name" value="PyrdxlP_homeostasis"/>
</dbReference>
<dbReference type="PANTHER" id="PTHR10146:SF14">
    <property type="entry name" value="PYRIDOXAL PHOSPHATE HOMEOSTASIS PROTEIN"/>
    <property type="match status" value="1"/>
</dbReference>